<reference evidence="3" key="1">
    <citation type="journal article" date="2020" name="Fungal Divers.">
        <title>Resolving the Mortierellaceae phylogeny through synthesis of multi-gene phylogenetics and phylogenomics.</title>
        <authorList>
            <person name="Vandepol N."/>
            <person name="Liber J."/>
            <person name="Desiro A."/>
            <person name="Na H."/>
            <person name="Kennedy M."/>
            <person name="Barry K."/>
            <person name="Grigoriev I.V."/>
            <person name="Miller A.N."/>
            <person name="O'Donnell K."/>
            <person name="Stajich J.E."/>
            <person name="Bonito G."/>
        </authorList>
    </citation>
    <scope>NUCLEOTIDE SEQUENCE</scope>
    <source>
        <strain evidence="3">NVP1</strain>
    </source>
</reference>
<feature type="region of interest" description="Disordered" evidence="1">
    <location>
        <begin position="383"/>
        <end position="435"/>
    </location>
</feature>
<feature type="transmembrane region" description="Helical" evidence="2">
    <location>
        <begin position="72"/>
        <end position="93"/>
    </location>
</feature>
<protein>
    <submittedName>
        <fullName evidence="3">Uncharacterized protein</fullName>
    </submittedName>
</protein>
<keyword evidence="4" id="KW-1185">Reference proteome</keyword>
<dbReference type="AlphaFoldDB" id="A0A9P5SDZ5"/>
<evidence type="ECO:0000256" key="1">
    <source>
        <dbReference type="SAM" id="MobiDB-lite"/>
    </source>
</evidence>
<keyword evidence="2" id="KW-0812">Transmembrane</keyword>
<feature type="compositionally biased region" description="Low complexity" evidence="1">
    <location>
        <begin position="1"/>
        <end position="16"/>
    </location>
</feature>
<evidence type="ECO:0000313" key="3">
    <source>
        <dbReference type="EMBL" id="KAF9326614.1"/>
    </source>
</evidence>
<feature type="transmembrane region" description="Helical" evidence="2">
    <location>
        <begin position="105"/>
        <end position="124"/>
    </location>
</feature>
<keyword evidence="2" id="KW-0472">Membrane</keyword>
<proteinExistence type="predicted"/>
<feature type="transmembrane region" description="Helical" evidence="2">
    <location>
        <begin position="249"/>
        <end position="272"/>
    </location>
</feature>
<feature type="region of interest" description="Disordered" evidence="1">
    <location>
        <begin position="1"/>
        <end position="56"/>
    </location>
</feature>
<organism evidence="3 4">
    <name type="scientific">Podila minutissima</name>
    <dbReference type="NCBI Taxonomy" id="64525"/>
    <lineage>
        <taxon>Eukaryota</taxon>
        <taxon>Fungi</taxon>
        <taxon>Fungi incertae sedis</taxon>
        <taxon>Mucoromycota</taxon>
        <taxon>Mortierellomycotina</taxon>
        <taxon>Mortierellomycetes</taxon>
        <taxon>Mortierellales</taxon>
        <taxon>Mortierellaceae</taxon>
        <taxon>Podila</taxon>
    </lineage>
</organism>
<evidence type="ECO:0000313" key="4">
    <source>
        <dbReference type="Proteomes" id="UP000696485"/>
    </source>
</evidence>
<feature type="transmembrane region" description="Helical" evidence="2">
    <location>
        <begin position="208"/>
        <end position="228"/>
    </location>
</feature>
<evidence type="ECO:0000256" key="2">
    <source>
        <dbReference type="SAM" id="Phobius"/>
    </source>
</evidence>
<comment type="caution">
    <text evidence="3">The sequence shown here is derived from an EMBL/GenBank/DDBJ whole genome shotgun (WGS) entry which is preliminary data.</text>
</comment>
<dbReference type="EMBL" id="JAAAUY010000759">
    <property type="protein sequence ID" value="KAF9326614.1"/>
    <property type="molecule type" value="Genomic_DNA"/>
</dbReference>
<feature type="transmembrane region" description="Helical" evidence="2">
    <location>
        <begin position="319"/>
        <end position="340"/>
    </location>
</feature>
<name>A0A9P5SDZ5_9FUNG</name>
<keyword evidence="2" id="KW-1133">Transmembrane helix</keyword>
<sequence>MDDGYSSQGGYSSHGGLWSSPDETKRGGSGSGNSSSRRRSTPSSSPRTKTRSYDRRHARQYLKNTQRIHTTYTPFSLMGHFGLILYRIIMLLATPSPFQLVSFTHLVYLTDTSFHIFSLAWHLLRFPKLERITVIYGTWVVWIGWGLAIWLSDPDMEIHQQEHRSAFGMDYKRHHQMLLNHGTGKNIDYDQLNTLLPLAPFVKKYSNWYILYMPVATFLGLLMFRRNLWGLISWEHLTRMDQIGQLKYYRAWCLSGVGAGWAVAWKFCRWWFHVPYMPLDDPTFCRYASGKSCVDLAAEALSGGGGRIRYRTDVIEFGFWPMILSNLVMGLILMCWWSFWTFQYQGVVWREDLKEGWAVWRTTTGGVMTGLVTEEELRKSVKDWRGARSADRQQYEQEQQQQQQEEKQQHQASSPPSPSTPPAFEGSFRDGFVRS</sequence>
<gene>
    <name evidence="3" type="ORF">BG006_009976</name>
</gene>
<feature type="compositionally biased region" description="Basic and acidic residues" evidence="1">
    <location>
        <begin position="383"/>
        <end position="395"/>
    </location>
</feature>
<accession>A0A9P5SDZ5</accession>
<dbReference type="Proteomes" id="UP000696485">
    <property type="component" value="Unassembled WGS sequence"/>
</dbReference>
<feature type="transmembrane region" description="Helical" evidence="2">
    <location>
        <begin position="133"/>
        <end position="151"/>
    </location>
</feature>